<dbReference type="GO" id="GO:0008745">
    <property type="term" value="F:N-acetylmuramoyl-L-alanine amidase activity"/>
    <property type="evidence" value="ECO:0007669"/>
    <property type="project" value="UniProtKB-EC"/>
</dbReference>
<reference evidence="11 12" key="1">
    <citation type="submission" date="2006-11" db="EMBL/GenBank/DDBJ databases">
        <authorList>
            <person name="Giovannoni S."/>
            <person name="Vergin K."/>
            <person name="Ferriera S."/>
            <person name="Johnson J."/>
            <person name="Kravitz S."/>
            <person name="Beeson K."/>
            <person name="Sutton G."/>
            <person name="Rogers Y.-H."/>
            <person name="Friedman R."/>
            <person name="Frazier M."/>
            <person name="Venter J.C."/>
        </authorList>
    </citation>
    <scope>NUCLEOTIDE SEQUENCE [LARGE SCALE GENOMIC DNA]</scope>
    <source>
        <strain evidence="11 12">HTCC2181</strain>
    </source>
</reference>
<dbReference type="PANTHER" id="PTHR30404:SF0">
    <property type="entry name" value="N-ACETYLMURAMOYL-L-ALANINE AMIDASE AMIC"/>
    <property type="match status" value="1"/>
</dbReference>
<dbReference type="EMBL" id="AAUX01000001">
    <property type="protein sequence ID" value="EAV47339.1"/>
    <property type="molecule type" value="Genomic_DNA"/>
</dbReference>
<dbReference type="CDD" id="cd02696">
    <property type="entry name" value="MurNAc-LAA"/>
    <property type="match status" value="1"/>
</dbReference>
<dbReference type="GO" id="GO:0009253">
    <property type="term" value="P:peptidoglycan catabolic process"/>
    <property type="evidence" value="ECO:0007669"/>
    <property type="project" value="InterPro"/>
</dbReference>
<dbReference type="AlphaFoldDB" id="A0P729"/>
<dbReference type="OrthoDB" id="9806267at2"/>
<keyword evidence="8" id="KW-0961">Cell wall biogenesis/degradation</keyword>
<dbReference type="FunFam" id="3.40.630.40:FF:000001">
    <property type="entry name" value="N-acetylmuramoyl-L-alanine amidase"/>
    <property type="match status" value="1"/>
</dbReference>
<dbReference type="Gene3D" id="3.40.630.40">
    <property type="entry name" value="Zn-dependent exopeptidases"/>
    <property type="match status" value="1"/>
</dbReference>
<dbReference type="InterPro" id="IPR002508">
    <property type="entry name" value="MurNAc-LAA_cat"/>
</dbReference>
<keyword evidence="5" id="KW-0732">Signal</keyword>
<dbReference type="InterPro" id="IPR021731">
    <property type="entry name" value="AMIN_dom"/>
</dbReference>
<dbReference type="Gene3D" id="2.60.40.3500">
    <property type="match status" value="1"/>
</dbReference>
<comment type="catalytic activity">
    <reaction evidence="1">
        <text>Hydrolyzes the link between N-acetylmuramoyl residues and L-amino acid residues in certain cell-wall glycopeptides.</text>
        <dbReference type="EC" id="3.5.1.28"/>
    </reaction>
</comment>
<comment type="similarity">
    <text evidence="3">Belongs to the N-acetylmuramoyl-L-alanine amidase 3 family.</text>
</comment>
<dbReference type="SUPFAM" id="SSF53187">
    <property type="entry name" value="Zn-dependent exopeptidases"/>
    <property type="match status" value="1"/>
</dbReference>
<sequence>MYRFISLEAILFIATFFFSFNGFAGSSIKETRVWPSPEYTRITIESNTPLKYTYMNLTNPERIVVDLNGEALSKELINLSKMVSAKDTTIKSIRAAQFNPNTSRIVIDLFASSTVKVFSLLPTKPYGYRLVVDVYPNNFDPLANLLEQLNEKNILPEKNRELTANSLPQKKGPPKKEPIIIALDPGHGGEDPGAIGAKGTKEKIVVLQVAKRLKKLLDQDPDMKAVLIRSGDYFVPLGTRVKKARAAKADLFISIHADAFRKKSVSGSSVFALSERGASSAFAKYLANKENAADLIGGVSIDDKEPALARTLLDLSQSATINDSLKLGNHVLREIKKVNNLHKKYVEQAGFAVLKAPDTPSILVETAFISNPGEEKNLRSVAYQNKLANSIYFGIKSYLKTQPSIAFYTKKSFDE</sequence>
<dbReference type="SMART" id="SM00646">
    <property type="entry name" value="Ami_3"/>
    <property type="match status" value="1"/>
</dbReference>
<evidence type="ECO:0000256" key="2">
    <source>
        <dbReference type="ARBA" id="ARBA00004418"/>
    </source>
</evidence>
<keyword evidence="6" id="KW-0574">Periplasm</keyword>
<dbReference type="EC" id="3.5.1.28" evidence="4"/>
<dbReference type="PANTHER" id="PTHR30404">
    <property type="entry name" value="N-ACETYLMURAMOYL-L-ALANINE AMIDASE"/>
    <property type="match status" value="1"/>
</dbReference>
<dbReference type="InterPro" id="IPR050695">
    <property type="entry name" value="N-acetylmuramoyl_amidase_3"/>
</dbReference>
<dbReference type="Pfam" id="PF01520">
    <property type="entry name" value="Amidase_3"/>
    <property type="match status" value="1"/>
</dbReference>
<dbReference type="Proteomes" id="UP000054262">
    <property type="component" value="Unassembled WGS sequence"/>
</dbReference>
<evidence type="ECO:0000256" key="4">
    <source>
        <dbReference type="ARBA" id="ARBA00011901"/>
    </source>
</evidence>
<evidence type="ECO:0000313" key="12">
    <source>
        <dbReference type="Proteomes" id="UP000054262"/>
    </source>
</evidence>
<evidence type="ECO:0000256" key="6">
    <source>
        <dbReference type="ARBA" id="ARBA00022764"/>
    </source>
</evidence>
<accession>A0P729</accession>
<keyword evidence="12" id="KW-1185">Reference proteome</keyword>
<gene>
    <name evidence="11" type="ORF">MB2181_04660</name>
</gene>
<evidence type="ECO:0000256" key="7">
    <source>
        <dbReference type="ARBA" id="ARBA00022801"/>
    </source>
</evidence>
<evidence type="ECO:0000256" key="5">
    <source>
        <dbReference type="ARBA" id="ARBA00022729"/>
    </source>
</evidence>
<evidence type="ECO:0000256" key="8">
    <source>
        <dbReference type="ARBA" id="ARBA00023316"/>
    </source>
</evidence>
<evidence type="ECO:0000313" key="11">
    <source>
        <dbReference type="EMBL" id="EAV47339.1"/>
    </source>
</evidence>
<protein>
    <recommendedName>
        <fullName evidence="9">N-acetylmuramoyl-L-alanine amidase AmiC</fullName>
        <ecNumber evidence="4">3.5.1.28</ecNumber>
    </recommendedName>
</protein>
<name>A0P729_9PROT</name>
<proteinExistence type="inferred from homology"/>
<dbReference type="GO" id="GO:0071555">
    <property type="term" value="P:cell wall organization"/>
    <property type="evidence" value="ECO:0007669"/>
    <property type="project" value="UniProtKB-KW"/>
</dbReference>
<comment type="subcellular location">
    <subcellularLocation>
        <location evidence="2">Periplasm</location>
    </subcellularLocation>
</comment>
<dbReference type="Pfam" id="PF11741">
    <property type="entry name" value="AMIN"/>
    <property type="match status" value="1"/>
</dbReference>
<organism evidence="11 12">
    <name type="scientific">Methylophilales bacterium HTCC2181</name>
    <dbReference type="NCBI Taxonomy" id="383631"/>
    <lineage>
        <taxon>Bacteria</taxon>
        <taxon>Pseudomonadati</taxon>
        <taxon>Pseudomonadota</taxon>
        <taxon>Betaproteobacteria</taxon>
        <taxon>Nitrosomonadales</taxon>
        <taxon>OM43 clade</taxon>
    </lineage>
</organism>
<evidence type="ECO:0000256" key="9">
    <source>
        <dbReference type="ARBA" id="ARBA00074581"/>
    </source>
</evidence>
<dbReference type="GO" id="GO:0030288">
    <property type="term" value="C:outer membrane-bounded periplasmic space"/>
    <property type="evidence" value="ECO:0007669"/>
    <property type="project" value="TreeGrafter"/>
</dbReference>
<evidence type="ECO:0000256" key="3">
    <source>
        <dbReference type="ARBA" id="ARBA00010860"/>
    </source>
</evidence>
<feature type="domain" description="MurNAc-LAA" evidence="10">
    <location>
        <begin position="241"/>
        <end position="396"/>
    </location>
</feature>
<evidence type="ECO:0000256" key="1">
    <source>
        <dbReference type="ARBA" id="ARBA00001561"/>
    </source>
</evidence>
<keyword evidence="7" id="KW-0378">Hydrolase</keyword>
<evidence type="ECO:0000259" key="10">
    <source>
        <dbReference type="SMART" id="SM00646"/>
    </source>
</evidence>
<comment type="caution">
    <text evidence="11">The sequence shown here is derived from an EMBL/GenBank/DDBJ whole genome shotgun (WGS) entry which is preliminary data.</text>
</comment>